<protein>
    <submittedName>
        <fullName evidence="1">Uncharacterized protein</fullName>
    </submittedName>
</protein>
<dbReference type="Proteomes" id="UP000799428">
    <property type="component" value="Unassembled WGS sequence"/>
</dbReference>
<reference evidence="1" key="1">
    <citation type="journal article" date="2020" name="Stud. Mycol.">
        <title>101 Dothideomycetes genomes: a test case for predicting lifestyles and emergence of pathogens.</title>
        <authorList>
            <person name="Haridas S."/>
            <person name="Albert R."/>
            <person name="Binder M."/>
            <person name="Bloem J."/>
            <person name="Labutti K."/>
            <person name="Salamov A."/>
            <person name="Andreopoulos B."/>
            <person name="Baker S."/>
            <person name="Barry K."/>
            <person name="Bills G."/>
            <person name="Bluhm B."/>
            <person name="Cannon C."/>
            <person name="Castanera R."/>
            <person name="Culley D."/>
            <person name="Daum C."/>
            <person name="Ezra D."/>
            <person name="Gonzalez J."/>
            <person name="Henrissat B."/>
            <person name="Kuo A."/>
            <person name="Liang C."/>
            <person name="Lipzen A."/>
            <person name="Lutzoni F."/>
            <person name="Magnuson J."/>
            <person name="Mondo S."/>
            <person name="Nolan M."/>
            <person name="Ohm R."/>
            <person name="Pangilinan J."/>
            <person name="Park H.-J."/>
            <person name="Ramirez L."/>
            <person name="Alfaro M."/>
            <person name="Sun H."/>
            <person name="Tritt A."/>
            <person name="Yoshinaga Y."/>
            <person name="Zwiers L.-H."/>
            <person name="Turgeon B."/>
            <person name="Goodwin S."/>
            <person name="Spatafora J."/>
            <person name="Crous P."/>
            <person name="Grigoriev I."/>
        </authorList>
    </citation>
    <scope>NUCLEOTIDE SEQUENCE</scope>
    <source>
        <strain evidence="1">CBS 279.74</strain>
    </source>
</reference>
<dbReference type="EMBL" id="MU005772">
    <property type="protein sequence ID" value="KAF2708496.1"/>
    <property type="molecule type" value="Genomic_DNA"/>
</dbReference>
<organism evidence="1 2">
    <name type="scientific">Pleomassaria siparia CBS 279.74</name>
    <dbReference type="NCBI Taxonomy" id="1314801"/>
    <lineage>
        <taxon>Eukaryota</taxon>
        <taxon>Fungi</taxon>
        <taxon>Dikarya</taxon>
        <taxon>Ascomycota</taxon>
        <taxon>Pezizomycotina</taxon>
        <taxon>Dothideomycetes</taxon>
        <taxon>Pleosporomycetidae</taxon>
        <taxon>Pleosporales</taxon>
        <taxon>Pleomassariaceae</taxon>
        <taxon>Pleomassaria</taxon>
    </lineage>
</organism>
<gene>
    <name evidence="1" type="ORF">K504DRAFT_456491</name>
</gene>
<name>A0A6G1K6I2_9PLEO</name>
<accession>A0A6G1K6I2</accession>
<dbReference type="AlphaFoldDB" id="A0A6G1K6I2"/>
<proteinExistence type="predicted"/>
<evidence type="ECO:0000313" key="2">
    <source>
        <dbReference type="Proteomes" id="UP000799428"/>
    </source>
</evidence>
<keyword evidence="2" id="KW-1185">Reference proteome</keyword>
<evidence type="ECO:0000313" key="1">
    <source>
        <dbReference type="EMBL" id="KAF2708496.1"/>
    </source>
</evidence>
<sequence length="166" mass="18496">MSIHLVSFNDLLGIGNQPTFTRLPPIALHGPPLRRMLQETPFTSIRRVPHVNKHGHPVRVPTRKALPEGSLLLNARLCDMEGINPDAPYSTRGVTLSRSSSFSELPGGSSDFQDFLPPHQLTTWDFDDAVREEESSAGPPILQGIRDLTKRLVQKLLDVTRRYTPA</sequence>